<evidence type="ECO:0000256" key="1">
    <source>
        <dbReference type="ARBA" id="ARBA00004655"/>
    </source>
</evidence>
<evidence type="ECO:0000256" key="4">
    <source>
        <dbReference type="ARBA" id="ARBA00022475"/>
    </source>
</evidence>
<dbReference type="PROSITE" id="PS00390">
    <property type="entry name" value="ATPASE_NA_K_BETA_1"/>
    <property type="match status" value="1"/>
</dbReference>
<dbReference type="PANTHER" id="PTHR11523:SF11">
    <property type="entry name" value="POTASSIUM-TRANSPORTING ATPASE SUBUNIT BETA"/>
    <property type="match status" value="1"/>
</dbReference>
<reference evidence="19" key="1">
    <citation type="submission" date="2020-07" db="EMBL/GenBank/DDBJ databases">
        <title>A long reads based de novo assembly of the rainbow trout Arlee double haploid line genome.</title>
        <authorList>
            <person name="Gao G."/>
            <person name="Palti Y."/>
        </authorList>
    </citation>
    <scope>NUCLEOTIDE SEQUENCE [LARGE SCALE GENOMIC DNA]</scope>
</reference>
<dbReference type="NCBIfam" id="TIGR01107">
    <property type="entry name" value="Na_K_ATPase_bet"/>
    <property type="match status" value="1"/>
</dbReference>
<comment type="function">
    <text evidence="16">The beta subunit of the gastric H(+)/K(+) ATPase pump which transports H(+) ions in exchange for K(+) ions across the apical membrane of parietal cells. Plays a structural and regulatory role in the assembly and membrane targeting of a functionally active pump. Within a transport cycle, the transfer of a H(+) ion across the membrane is coupled to ATP hydrolysis and is associated with a transient phosphorylation of the alpha subunit that shifts the pump conformation from inward-facing (E1) to outward-facing state (E2). Interacts with the phosphorylation domain of the alpha subunit and functions as a ratchet, stabilizing the lumenal-open E2 conformation and preventing the reverse reaction of the transport cycle.</text>
</comment>
<comment type="similarity">
    <text evidence="2 18">Belongs to the X(+)/potassium ATPases subunit beta family.</text>
</comment>
<keyword evidence="14" id="KW-1015">Disulfide bond</keyword>
<organism evidence="19 20">
    <name type="scientific">Oncorhynchus mykiss</name>
    <name type="common">Rainbow trout</name>
    <name type="synonym">Salmo gairdneri</name>
    <dbReference type="NCBI Taxonomy" id="8022"/>
    <lineage>
        <taxon>Eukaryota</taxon>
        <taxon>Metazoa</taxon>
        <taxon>Chordata</taxon>
        <taxon>Craniata</taxon>
        <taxon>Vertebrata</taxon>
        <taxon>Euteleostomi</taxon>
        <taxon>Actinopterygii</taxon>
        <taxon>Neopterygii</taxon>
        <taxon>Teleostei</taxon>
        <taxon>Protacanthopterygii</taxon>
        <taxon>Salmoniformes</taxon>
        <taxon>Salmonidae</taxon>
        <taxon>Salmoninae</taxon>
        <taxon>Oncorhynchus</taxon>
    </lineage>
</organism>
<dbReference type="GO" id="GO:0036376">
    <property type="term" value="P:sodium ion export across plasma membrane"/>
    <property type="evidence" value="ECO:0007669"/>
    <property type="project" value="TreeGrafter"/>
</dbReference>
<gene>
    <name evidence="19" type="primary">LOC118936670</name>
</gene>
<keyword evidence="20" id="KW-1185">Reference proteome</keyword>
<sequence>MATLKEKRTCGQRCEDFGRFVWNSDTGAMFGRTPEKWVYISLYYVAFYVIMTGLFCLAIWTLMYTLDPYTPDYQDRLTSPGVMVWPPTYIEEDVILSYNLSDKTSQRKMSNCLSNFLKPYNDTSQQSNHNCTKGEYFKQEKFEAPHHTKYSCRFTQSMLGRCSGLDDPTFGYNGTTPCVIIKMNRIINFLPNNGTGMAPHLNCTILVSINQDGYSTPKPYIYMEINLWLCSTRLARKTVSQNVKSSLPTVFNGWLVCVCVRRVAMRT</sequence>
<dbReference type="Ensembl" id="ENSOMYT00000165586.1">
    <property type="protein sequence ID" value="ENSOMYP00000130508.1"/>
    <property type="gene ID" value="ENSOMYG00000063533.1"/>
</dbReference>
<reference evidence="19" key="3">
    <citation type="submission" date="2025-09" db="UniProtKB">
        <authorList>
            <consortium name="Ensembl"/>
        </authorList>
    </citation>
    <scope>IDENTIFICATION</scope>
</reference>
<proteinExistence type="inferred from homology"/>
<evidence type="ECO:0000256" key="17">
    <source>
        <dbReference type="ARBA" id="ARBA00047115"/>
    </source>
</evidence>
<keyword evidence="6 18" id="KW-0812">Transmembrane</keyword>
<evidence type="ECO:0000313" key="19">
    <source>
        <dbReference type="Ensembl" id="ENSOMYP00000130508.1"/>
    </source>
</evidence>
<evidence type="ECO:0000256" key="14">
    <source>
        <dbReference type="ARBA" id="ARBA00023157"/>
    </source>
</evidence>
<evidence type="ECO:0000256" key="7">
    <source>
        <dbReference type="ARBA" id="ARBA00022781"/>
    </source>
</evidence>
<evidence type="ECO:0000256" key="3">
    <source>
        <dbReference type="ARBA" id="ARBA00022448"/>
    </source>
</evidence>
<dbReference type="GO" id="GO:1990573">
    <property type="term" value="P:potassium ion import across plasma membrane"/>
    <property type="evidence" value="ECO:0007669"/>
    <property type="project" value="TreeGrafter"/>
</dbReference>
<dbReference type="GO" id="GO:0001671">
    <property type="term" value="F:ATPase activator activity"/>
    <property type="evidence" value="ECO:0007669"/>
    <property type="project" value="TreeGrafter"/>
</dbReference>
<dbReference type="FunFam" id="1.20.5.170:FF:000061">
    <property type="entry name" value="Sodium/potassium-transporting ATPase subunit beta"/>
    <property type="match status" value="1"/>
</dbReference>
<dbReference type="GO" id="GO:0030007">
    <property type="term" value="P:intracellular potassium ion homeostasis"/>
    <property type="evidence" value="ECO:0007669"/>
    <property type="project" value="TreeGrafter"/>
</dbReference>
<dbReference type="InterPro" id="IPR038702">
    <property type="entry name" value="Na/K_ATPase_sub_beta_sf"/>
</dbReference>
<dbReference type="AlphaFoldDB" id="A0A8K9XBD3"/>
<keyword evidence="15" id="KW-0325">Glycoprotein</keyword>
<feature type="transmembrane region" description="Helical" evidence="18">
    <location>
        <begin position="42"/>
        <end position="66"/>
    </location>
</feature>
<comment type="function">
    <text evidence="18">This is the non-catalytic component of the active enzyme, which catalyzes the hydrolysis of ATP coupled with the exchange of Na(+) and K(+) ions across the plasma membrane.</text>
</comment>
<dbReference type="GO" id="GO:0006883">
    <property type="term" value="P:intracellular sodium ion homeostasis"/>
    <property type="evidence" value="ECO:0007669"/>
    <property type="project" value="TreeGrafter"/>
</dbReference>
<dbReference type="GeneTree" id="ENSGT01030000234579"/>
<dbReference type="GO" id="GO:0016324">
    <property type="term" value="C:apical plasma membrane"/>
    <property type="evidence" value="ECO:0007669"/>
    <property type="project" value="UniProtKB-SubCell"/>
</dbReference>
<evidence type="ECO:0000256" key="13">
    <source>
        <dbReference type="ARBA" id="ARBA00023136"/>
    </source>
</evidence>
<comment type="subunit">
    <text evidence="17">The ATPase pump is composed of two subunits: alpha (catalytic) and beta (regulatory). Interacts with alpha subunit ATP12A; this interaction is required for the formation of a functionally active pump and targeting at the plasma membrane. Interacts (via N-terminus) with alpha subunit ATP4A (via the P-domain).</text>
</comment>
<keyword evidence="3 18" id="KW-0813">Transport</keyword>
<evidence type="ECO:0000256" key="5">
    <source>
        <dbReference type="ARBA" id="ARBA00022538"/>
    </source>
</evidence>
<keyword evidence="12 18" id="KW-0406">Ion transport</keyword>
<evidence type="ECO:0000256" key="18">
    <source>
        <dbReference type="RuleBase" id="RU362099"/>
    </source>
</evidence>
<evidence type="ECO:0000256" key="8">
    <source>
        <dbReference type="ARBA" id="ARBA00022889"/>
    </source>
</evidence>
<evidence type="ECO:0000313" key="20">
    <source>
        <dbReference type="Proteomes" id="UP000694395"/>
    </source>
</evidence>
<protein>
    <recommendedName>
        <fullName evidence="18">Sodium/potassium-transporting ATPase subunit beta</fullName>
    </recommendedName>
</protein>
<keyword evidence="9" id="KW-0630">Potassium</keyword>
<evidence type="ECO:0000256" key="12">
    <source>
        <dbReference type="ARBA" id="ARBA00023065"/>
    </source>
</evidence>
<keyword evidence="10" id="KW-0735">Signal-anchor</keyword>
<keyword evidence="4" id="KW-1003">Cell membrane</keyword>
<dbReference type="PROSITE" id="PS00391">
    <property type="entry name" value="ATPASE_NA_K_BETA_2"/>
    <property type="match status" value="1"/>
</dbReference>
<comment type="subcellular location">
    <subcellularLocation>
        <location evidence="1">Apical cell membrane</location>
        <topology evidence="1">Single-pass type II membrane protein</topology>
    </subcellularLocation>
    <subcellularLocation>
        <location evidence="18">Membrane</location>
    </subcellularLocation>
</comment>
<evidence type="ECO:0000256" key="16">
    <source>
        <dbReference type="ARBA" id="ARBA00046158"/>
    </source>
</evidence>
<dbReference type="Gene3D" id="2.60.40.1660">
    <property type="entry name" value="Na, k-atpase alpha subunit"/>
    <property type="match status" value="1"/>
</dbReference>
<name>A0A8K9XBD3_ONCMY</name>
<evidence type="ECO:0000256" key="15">
    <source>
        <dbReference type="ARBA" id="ARBA00023180"/>
    </source>
</evidence>
<keyword evidence="5" id="KW-0633">Potassium transport</keyword>
<reference evidence="19" key="2">
    <citation type="submission" date="2025-08" db="UniProtKB">
        <authorList>
            <consortium name="Ensembl"/>
        </authorList>
    </citation>
    <scope>IDENTIFICATION</scope>
</reference>
<keyword evidence="11 18" id="KW-1133">Transmembrane helix</keyword>
<evidence type="ECO:0000256" key="11">
    <source>
        <dbReference type="ARBA" id="ARBA00022989"/>
    </source>
</evidence>
<dbReference type="Pfam" id="PF00287">
    <property type="entry name" value="Na_K-ATPase"/>
    <property type="match status" value="1"/>
</dbReference>
<evidence type="ECO:0000256" key="10">
    <source>
        <dbReference type="ARBA" id="ARBA00022968"/>
    </source>
</evidence>
<evidence type="ECO:0000256" key="9">
    <source>
        <dbReference type="ARBA" id="ARBA00022958"/>
    </source>
</evidence>
<evidence type="ECO:0000256" key="6">
    <source>
        <dbReference type="ARBA" id="ARBA00022692"/>
    </source>
</evidence>
<dbReference type="GO" id="GO:0005890">
    <property type="term" value="C:sodium:potassium-exchanging ATPase complex"/>
    <property type="evidence" value="ECO:0007669"/>
    <property type="project" value="InterPro"/>
</dbReference>
<keyword evidence="13 18" id="KW-0472">Membrane</keyword>
<dbReference type="Proteomes" id="UP000694395">
    <property type="component" value="Chromosome 7"/>
</dbReference>
<accession>A0A8K9XBD3</accession>
<dbReference type="PANTHER" id="PTHR11523">
    <property type="entry name" value="SODIUM/POTASSIUM-DEPENDENT ATPASE BETA SUBUNIT"/>
    <property type="match status" value="1"/>
</dbReference>
<dbReference type="InterPro" id="IPR000402">
    <property type="entry name" value="Na/K_ATPase_sub_beta"/>
</dbReference>
<keyword evidence="7" id="KW-0375">Hydrogen ion transport</keyword>
<dbReference type="GO" id="GO:1902600">
    <property type="term" value="P:proton transmembrane transport"/>
    <property type="evidence" value="ECO:0007669"/>
    <property type="project" value="UniProtKB-KW"/>
</dbReference>
<dbReference type="GO" id="GO:0007155">
    <property type="term" value="P:cell adhesion"/>
    <property type="evidence" value="ECO:0007669"/>
    <property type="project" value="UniProtKB-KW"/>
</dbReference>
<evidence type="ECO:0000256" key="2">
    <source>
        <dbReference type="ARBA" id="ARBA00005876"/>
    </source>
</evidence>
<keyword evidence="8" id="KW-0130">Cell adhesion</keyword>